<feature type="domain" description="Nephrocystin 3-like N-terminal" evidence="3">
    <location>
        <begin position="239"/>
        <end position="419"/>
    </location>
</feature>
<evidence type="ECO:0000313" key="4">
    <source>
        <dbReference type="EMBL" id="THU89626.1"/>
    </source>
</evidence>
<dbReference type="InterPro" id="IPR027417">
    <property type="entry name" value="P-loop_NTPase"/>
</dbReference>
<organism evidence="4 5">
    <name type="scientific">Dendrothele bispora (strain CBS 962.96)</name>
    <dbReference type="NCBI Taxonomy" id="1314807"/>
    <lineage>
        <taxon>Eukaryota</taxon>
        <taxon>Fungi</taxon>
        <taxon>Dikarya</taxon>
        <taxon>Basidiomycota</taxon>
        <taxon>Agaricomycotina</taxon>
        <taxon>Agaricomycetes</taxon>
        <taxon>Agaricomycetidae</taxon>
        <taxon>Agaricales</taxon>
        <taxon>Agaricales incertae sedis</taxon>
        <taxon>Dendrothele</taxon>
    </lineage>
</organism>
<evidence type="ECO:0000259" key="3">
    <source>
        <dbReference type="Pfam" id="PF24883"/>
    </source>
</evidence>
<dbReference type="Proteomes" id="UP000297245">
    <property type="component" value="Unassembled WGS sequence"/>
</dbReference>
<dbReference type="PANTHER" id="PTHR10039">
    <property type="entry name" value="AMELOGENIN"/>
    <property type="match status" value="1"/>
</dbReference>
<gene>
    <name evidence="4" type="ORF">K435DRAFT_968992</name>
</gene>
<name>A0A4S8LK89_DENBC</name>
<dbReference type="EMBL" id="ML179361">
    <property type="protein sequence ID" value="THU89626.1"/>
    <property type="molecule type" value="Genomic_DNA"/>
</dbReference>
<evidence type="ECO:0000256" key="2">
    <source>
        <dbReference type="SAM" id="MobiDB-lite"/>
    </source>
</evidence>
<dbReference type="InterPro" id="IPR056884">
    <property type="entry name" value="NPHP3-like_N"/>
</dbReference>
<accession>A0A4S8LK89</accession>
<keyword evidence="1" id="KW-0677">Repeat</keyword>
<feature type="compositionally biased region" description="Low complexity" evidence="2">
    <location>
        <begin position="786"/>
        <end position="797"/>
    </location>
</feature>
<feature type="region of interest" description="Disordered" evidence="2">
    <location>
        <begin position="783"/>
        <end position="818"/>
    </location>
</feature>
<protein>
    <recommendedName>
        <fullName evidence="3">Nephrocystin 3-like N-terminal domain-containing protein</fullName>
    </recommendedName>
</protein>
<dbReference type="PANTHER" id="PTHR10039:SF14">
    <property type="entry name" value="NACHT DOMAIN-CONTAINING PROTEIN"/>
    <property type="match status" value="1"/>
</dbReference>
<sequence length="905" mass="101970">MASPLSRTPLPPRSSSAPVMDLRSAAAIAYPTPANVVATASEPSLPTRRKLWFRKGFISGLWNDTTKASLSIGWDLFKSVAGDIPVPGLAGTLDAVSSIIDLISKHRKNRDDIEYLRGKLQTFQDIVNRYQADKIRDQFHSEDDSSYDLMCILVKKFENIANEYNSEPNLAIIKCDVYAGKIGDVLTQVNDMVSGMMFRAVLSTEGRVMKIQETQVLQDLRKALTATSDKAVGKKCHPGTCETVVSRIVSWITNPEENGSIFWLHGPPSSGKTCVVSEVIKRVDGDNAAGVVVSDFLCTRIISESGHTEDIIPTLAATLADKDRSYRKELCRYLETMTTGTQTVLNKTPPEQVKDLFITPLQKLGSMKRVLLVIDSLEECSPEHSSYQSEAEAQIRDLLEGFRVHAPSAKNLKIIISSRPTKAIMNELQIVARSNSIITSYDMTDYIKSEEARGDIEKFYREWLQTTDDEAENWLTKDLLRGLVNKTENSFLLAQTICRRAEMVPDVEKELRKYLDMRIEEIRSTSKEGIYSPILDQAVQELSQSAESLETFRQGLVTIVLLKNLMSVEDLSAILGLARPTALRKCLQGVSSIVYIPPSASFQKAAAVQRVTDDVRIHDTAFADYLRDKKTAHPKVWIDTSVQNSVIAARLLTLLTDRLRSIAKRQYFDQEYRNDPKVFVMAWDFKRNKMRETPSSAVAYASRFWMFHILESQMNWQGQLSSSDMGEHNIEIILKLKDFLDRGRILSWIEILMCIDIADEAPVQLRKLKTWLETVSLVPVRKRTSTRQSSAQQSGRSWLFSSPQTVTPDDESGPHRDPVHVQNCYAEVKRKVDGLLAYLETQEFRDDDLLRRNAARKVDANEMRETPQASVRLDAIIGDNKQSPRARKLAEDLFLELGMGGETQV</sequence>
<dbReference type="Pfam" id="PF24883">
    <property type="entry name" value="NPHP3_N"/>
    <property type="match status" value="1"/>
</dbReference>
<dbReference type="AlphaFoldDB" id="A0A4S8LK89"/>
<evidence type="ECO:0000256" key="1">
    <source>
        <dbReference type="ARBA" id="ARBA00022737"/>
    </source>
</evidence>
<dbReference type="SUPFAM" id="SSF52540">
    <property type="entry name" value="P-loop containing nucleoside triphosphate hydrolases"/>
    <property type="match status" value="1"/>
</dbReference>
<reference evidence="4 5" key="1">
    <citation type="journal article" date="2019" name="Nat. Ecol. Evol.">
        <title>Megaphylogeny resolves global patterns of mushroom evolution.</title>
        <authorList>
            <person name="Varga T."/>
            <person name="Krizsan K."/>
            <person name="Foldi C."/>
            <person name="Dima B."/>
            <person name="Sanchez-Garcia M."/>
            <person name="Sanchez-Ramirez S."/>
            <person name="Szollosi G.J."/>
            <person name="Szarkandi J.G."/>
            <person name="Papp V."/>
            <person name="Albert L."/>
            <person name="Andreopoulos W."/>
            <person name="Angelini C."/>
            <person name="Antonin V."/>
            <person name="Barry K.W."/>
            <person name="Bougher N.L."/>
            <person name="Buchanan P."/>
            <person name="Buyck B."/>
            <person name="Bense V."/>
            <person name="Catcheside P."/>
            <person name="Chovatia M."/>
            <person name="Cooper J."/>
            <person name="Damon W."/>
            <person name="Desjardin D."/>
            <person name="Finy P."/>
            <person name="Geml J."/>
            <person name="Haridas S."/>
            <person name="Hughes K."/>
            <person name="Justo A."/>
            <person name="Karasinski D."/>
            <person name="Kautmanova I."/>
            <person name="Kiss B."/>
            <person name="Kocsube S."/>
            <person name="Kotiranta H."/>
            <person name="LaButti K.M."/>
            <person name="Lechner B.E."/>
            <person name="Liimatainen K."/>
            <person name="Lipzen A."/>
            <person name="Lukacs Z."/>
            <person name="Mihaltcheva S."/>
            <person name="Morgado L.N."/>
            <person name="Niskanen T."/>
            <person name="Noordeloos M.E."/>
            <person name="Ohm R.A."/>
            <person name="Ortiz-Santana B."/>
            <person name="Ovrebo C."/>
            <person name="Racz N."/>
            <person name="Riley R."/>
            <person name="Savchenko A."/>
            <person name="Shiryaev A."/>
            <person name="Soop K."/>
            <person name="Spirin V."/>
            <person name="Szebenyi C."/>
            <person name="Tomsovsky M."/>
            <person name="Tulloss R.E."/>
            <person name="Uehling J."/>
            <person name="Grigoriev I.V."/>
            <person name="Vagvolgyi C."/>
            <person name="Papp T."/>
            <person name="Martin F.M."/>
            <person name="Miettinen O."/>
            <person name="Hibbett D.S."/>
            <person name="Nagy L.G."/>
        </authorList>
    </citation>
    <scope>NUCLEOTIDE SEQUENCE [LARGE SCALE GENOMIC DNA]</scope>
    <source>
        <strain evidence="4 5">CBS 962.96</strain>
    </source>
</reference>
<dbReference type="OrthoDB" id="2903530at2759"/>
<keyword evidence="5" id="KW-1185">Reference proteome</keyword>
<dbReference type="Gene3D" id="3.40.50.300">
    <property type="entry name" value="P-loop containing nucleotide triphosphate hydrolases"/>
    <property type="match status" value="1"/>
</dbReference>
<evidence type="ECO:0000313" key="5">
    <source>
        <dbReference type="Proteomes" id="UP000297245"/>
    </source>
</evidence>
<proteinExistence type="predicted"/>